<feature type="compositionally biased region" description="Polar residues" evidence="1">
    <location>
        <begin position="107"/>
        <end position="118"/>
    </location>
</feature>
<dbReference type="RefSeq" id="WP_197914970.1">
    <property type="nucleotide sequence ID" value="NZ_CP065628.1"/>
</dbReference>
<organism evidence="2 4">
    <name type="scientific">Corynebacterium amycolatum</name>
    <dbReference type="NCBI Taxonomy" id="43765"/>
    <lineage>
        <taxon>Bacteria</taxon>
        <taxon>Bacillati</taxon>
        <taxon>Actinomycetota</taxon>
        <taxon>Actinomycetes</taxon>
        <taxon>Mycobacteriales</taxon>
        <taxon>Corynebacteriaceae</taxon>
        <taxon>Corynebacterium</taxon>
    </lineage>
</organism>
<evidence type="ECO:0000256" key="1">
    <source>
        <dbReference type="SAM" id="MobiDB-lite"/>
    </source>
</evidence>
<dbReference type="AlphaFoldDB" id="A0AB37GIS5"/>
<dbReference type="CDD" id="cd21904">
    <property type="entry name" value="TtfA-like"/>
    <property type="match status" value="1"/>
</dbReference>
<evidence type="ECO:0000313" key="2">
    <source>
        <dbReference type="EMBL" id="QPR31188.1"/>
    </source>
</evidence>
<gene>
    <name evidence="2" type="ORF">I6G95_01520</name>
    <name evidence="3" type="ORF">I6H48_02125</name>
</gene>
<feature type="region of interest" description="Disordered" evidence="1">
    <location>
        <begin position="135"/>
        <end position="225"/>
    </location>
</feature>
<dbReference type="EMBL" id="CP066023">
    <property type="protein sequence ID" value="QQB83065.1"/>
    <property type="molecule type" value="Genomic_DNA"/>
</dbReference>
<evidence type="ECO:0000313" key="4">
    <source>
        <dbReference type="Proteomes" id="UP000594774"/>
    </source>
</evidence>
<dbReference type="InterPro" id="IPR049726">
    <property type="entry name" value="TtfA-like_core"/>
</dbReference>
<evidence type="ECO:0008006" key="6">
    <source>
        <dbReference type="Google" id="ProtNLM"/>
    </source>
</evidence>
<dbReference type="Proteomes" id="UP000595198">
    <property type="component" value="Chromosome"/>
</dbReference>
<feature type="compositionally biased region" description="Low complexity" evidence="1">
    <location>
        <begin position="550"/>
        <end position="568"/>
    </location>
</feature>
<feature type="compositionally biased region" description="Low complexity" evidence="1">
    <location>
        <begin position="253"/>
        <end position="287"/>
    </location>
</feature>
<name>A0AB37GIS5_CORAY</name>
<dbReference type="Proteomes" id="UP000594774">
    <property type="component" value="Chromosome"/>
</dbReference>
<feature type="compositionally biased region" description="Polar residues" evidence="1">
    <location>
        <begin position="569"/>
        <end position="580"/>
    </location>
</feature>
<proteinExistence type="predicted"/>
<feature type="compositionally biased region" description="Low complexity" evidence="1">
    <location>
        <begin position="206"/>
        <end position="220"/>
    </location>
</feature>
<keyword evidence="5" id="KW-1185">Reference proteome</keyword>
<feature type="region of interest" description="Disordered" evidence="1">
    <location>
        <begin position="253"/>
        <end position="293"/>
    </location>
</feature>
<evidence type="ECO:0000313" key="5">
    <source>
        <dbReference type="Proteomes" id="UP000595198"/>
    </source>
</evidence>
<evidence type="ECO:0000313" key="3">
    <source>
        <dbReference type="EMBL" id="QQB83065.1"/>
    </source>
</evidence>
<feature type="compositionally biased region" description="Acidic residues" evidence="1">
    <location>
        <begin position="88"/>
        <end position="106"/>
    </location>
</feature>
<reference evidence="4 5" key="1">
    <citation type="submission" date="2020-12" db="EMBL/GenBank/DDBJ databases">
        <title>FDA dAtabase for Regulatory Grade micrObial Sequences (FDA-ARGOS): Supporting development and validation of Infectious Disease Dx tests.</title>
        <authorList>
            <person name="Sproer C."/>
            <person name="Gronow S."/>
            <person name="Severitt S."/>
            <person name="Schroder I."/>
            <person name="Tallon L."/>
            <person name="Sadzewicz L."/>
            <person name="Zhao X."/>
            <person name="Boylan J."/>
            <person name="Ott S."/>
            <person name="Bowen H."/>
            <person name="Vavikolanu K."/>
            <person name="Mehta A."/>
            <person name="Aluvathingal J."/>
            <person name="Nadendla S."/>
            <person name="Lowell S."/>
            <person name="Myers T."/>
            <person name="Yan Y."/>
            <person name="Sichtig H."/>
        </authorList>
    </citation>
    <scope>NUCLEOTIDE SEQUENCE [LARGE SCALE GENOMIC DNA]</scope>
    <source>
        <strain evidence="2 4">FDAARGOS_938</strain>
        <strain evidence="3 5">FDAARGOS_991</strain>
    </source>
</reference>
<accession>A0AB37GIS5</accession>
<feature type="region of interest" description="Disordered" evidence="1">
    <location>
        <begin position="489"/>
        <end position="688"/>
    </location>
</feature>
<feature type="compositionally biased region" description="Polar residues" evidence="1">
    <location>
        <begin position="65"/>
        <end position="77"/>
    </location>
</feature>
<protein>
    <recommendedName>
        <fullName evidence="6">Secreted or membrane protein</fullName>
    </recommendedName>
</protein>
<sequence length="688" mass="72348">MIPLVFTLAAILIIAAVALFVVDRRRRSTSETAVASPSSPSLYDEPSDSTGEVTGVAAEDVVPEQPNSSEQGSSETASVVRPNVAADADSEAVAETDGAAEVDPETEFSTTELGTSAGQMMPAEPESVAGIEPAAPAEMSEATENTGASETSGTAADLNAGTDGTLRSNAESGAEFGTGAGAEPAESVTAEDTDTVDEPETGLVGDTSATEANSTTAADARTGTVDGTEFQAASVENTETGEVPQSSDFAAHAQATQVTQPAQPTQVTQPAQPTEPTQPAQPQRAQQKSVAPVRRRISGRRVRHLRKAWAQERNSVYNRVDHELPSYWQRTPDGDAKAVVSGFAFGREMHLADVGGITTIAIRRSVSSDEVFELRRSGGTTLPHVATEAGLVVAATDPELIHRIFDDRATRMLADVHPAITRMWSENSWSLAQLIDNSVPEDWDGALASLSDFSDIARRLPPAEGETVAPDANQWDPTRLQLTEQSVDSGSLISDGTGRGHLHAVPDQRRNGSANHESQDLSSQNGHAQSHSAQNSKGEEPLDVEEIVYADSPSSSSAATVDATTDDSQWSSQSNAQPTVVQAIDGSSWRPTRDIPLDPTALPSRSTARKMGANVGESEDIGDSGQQIPALGEDPEHSRMRSSRGRVVRSNVKPASIFTDAAPDLDSSDDPTESVSEDKGATPDSADE</sequence>
<feature type="compositionally biased region" description="Polar residues" evidence="1">
    <location>
        <begin position="142"/>
        <end position="154"/>
    </location>
</feature>
<feature type="compositionally biased region" description="Acidic residues" evidence="1">
    <location>
        <begin position="189"/>
        <end position="200"/>
    </location>
</feature>
<feature type="region of interest" description="Disordered" evidence="1">
    <location>
        <begin position="29"/>
        <end position="123"/>
    </location>
</feature>
<dbReference type="EMBL" id="CP065628">
    <property type="protein sequence ID" value="QPR31188.1"/>
    <property type="molecule type" value="Genomic_DNA"/>
</dbReference>
<feature type="compositionally biased region" description="Polar residues" evidence="1">
    <location>
        <begin position="511"/>
        <end position="536"/>
    </location>
</feature>
<feature type="compositionally biased region" description="Polar residues" evidence="1">
    <location>
        <begin position="30"/>
        <end position="41"/>
    </location>
</feature>